<sequence>MFRSITFFILLSVSLFLGGCLNDHPGPQDSGGWRTLAELPGSTPFFLVNLQGNLYAGTGTRDSQYPLLLTKLWQYDAAMNVWKPKKDFPGKLTDGLSCFTVNNKVYVGLSTTGETAPNSSFGQEVYSRNFYEYDPVTDSWQTIESPPSYDFLAYTRFGAGATSFHYNQKGIVLWGLYRSGSQHYRFNVGGALYDAAKGWNPVSITIPDLPPLPQIHDEQMQKQLMTSRVVRQRGFGFAINNRIYTGGGDTRHSSIGEPFSGYEDVRKEVLSREFFEFNVTEKPDSLAMVVSKTLRTPSPDYNLMLARYAFALDQTGYIIMNNGQLVSFTPATNQWQKFDALSDALSSPLVLGTDLNGKAYFINQAHQLLEYTPN</sequence>
<dbReference type="SUPFAM" id="SSF117281">
    <property type="entry name" value="Kelch motif"/>
    <property type="match status" value="1"/>
</dbReference>
<reference evidence="2 3" key="1">
    <citation type="submission" date="2018-06" db="EMBL/GenBank/DDBJ databases">
        <title>Genomic Encyclopedia of Archaeal and Bacterial Type Strains, Phase II (KMG-II): from individual species to whole genera.</title>
        <authorList>
            <person name="Goeker M."/>
        </authorList>
    </citation>
    <scope>NUCLEOTIDE SEQUENCE [LARGE SCALE GENOMIC DNA]</scope>
    <source>
        <strain evidence="2 3">DSM 21851</strain>
    </source>
</reference>
<accession>A0A327WMD6</accession>
<keyword evidence="3" id="KW-1185">Reference proteome</keyword>
<name>A0A327WMD6_LARAB</name>
<dbReference type="Gene3D" id="2.120.10.80">
    <property type="entry name" value="Kelch-type beta propeller"/>
    <property type="match status" value="1"/>
</dbReference>
<feature type="chain" id="PRO_5016368498" description="Galactose oxidase-like protein" evidence="1">
    <location>
        <begin position="19"/>
        <end position="374"/>
    </location>
</feature>
<comment type="caution">
    <text evidence="2">The sequence shown here is derived from an EMBL/GenBank/DDBJ whole genome shotgun (WGS) entry which is preliminary data.</text>
</comment>
<dbReference type="Proteomes" id="UP000248790">
    <property type="component" value="Unassembled WGS sequence"/>
</dbReference>
<evidence type="ECO:0000313" key="3">
    <source>
        <dbReference type="Proteomes" id="UP000248790"/>
    </source>
</evidence>
<proteinExistence type="predicted"/>
<dbReference type="RefSeq" id="WP_111630633.1">
    <property type="nucleotide sequence ID" value="NZ_QLMC01000006.1"/>
</dbReference>
<dbReference type="OrthoDB" id="103335at2"/>
<dbReference type="AlphaFoldDB" id="A0A327WMD6"/>
<evidence type="ECO:0008006" key="4">
    <source>
        <dbReference type="Google" id="ProtNLM"/>
    </source>
</evidence>
<protein>
    <recommendedName>
        <fullName evidence="4">Galactose oxidase-like protein</fullName>
    </recommendedName>
</protein>
<dbReference type="PROSITE" id="PS51257">
    <property type="entry name" value="PROKAR_LIPOPROTEIN"/>
    <property type="match status" value="1"/>
</dbReference>
<evidence type="ECO:0000313" key="2">
    <source>
        <dbReference type="EMBL" id="RAJ93099.1"/>
    </source>
</evidence>
<feature type="signal peptide" evidence="1">
    <location>
        <begin position="1"/>
        <end position="18"/>
    </location>
</feature>
<evidence type="ECO:0000256" key="1">
    <source>
        <dbReference type="SAM" id="SignalP"/>
    </source>
</evidence>
<organism evidence="2 3">
    <name type="scientific">Larkinella arboricola</name>
    <dbReference type="NCBI Taxonomy" id="643671"/>
    <lineage>
        <taxon>Bacteria</taxon>
        <taxon>Pseudomonadati</taxon>
        <taxon>Bacteroidota</taxon>
        <taxon>Cytophagia</taxon>
        <taxon>Cytophagales</taxon>
        <taxon>Spirosomataceae</taxon>
        <taxon>Larkinella</taxon>
    </lineage>
</organism>
<keyword evidence="1" id="KW-0732">Signal</keyword>
<gene>
    <name evidence="2" type="ORF">LX87_04611</name>
</gene>
<dbReference type="EMBL" id="QLMC01000006">
    <property type="protein sequence ID" value="RAJ93099.1"/>
    <property type="molecule type" value="Genomic_DNA"/>
</dbReference>
<dbReference type="InterPro" id="IPR015915">
    <property type="entry name" value="Kelch-typ_b-propeller"/>
</dbReference>